<dbReference type="EMBL" id="UYRV01024830">
    <property type="protein sequence ID" value="VDK76366.1"/>
    <property type="molecule type" value="Genomic_DNA"/>
</dbReference>
<dbReference type="AlphaFoldDB" id="A0A3P6SN67"/>
<evidence type="ECO:0000256" key="1">
    <source>
        <dbReference type="SAM" id="MobiDB-lite"/>
    </source>
</evidence>
<evidence type="ECO:0000313" key="2">
    <source>
        <dbReference type="EMBL" id="VDK76366.1"/>
    </source>
</evidence>
<dbReference type="PANTHER" id="PTHR22954:SF3">
    <property type="entry name" value="PROTEIN CBG08539"/>
    <property type="match status" value="1"/>
</dbReference>
<sequence>MSDNSASLRRQIGFFKKHIQRLCSDAEQSLKDYNIDINTPHFETLNDDALETFRLEIANTRSSLLKAYTKIRKLDEEWTILQKSIPDEQQIYDEYVKKYGDYHIVIAEAVKNLENMDALLNTIDQECSTRRLSLSSATSEPNTPEDETNWNTGNRTSHNTPQIPINHAADASLMNFVDASIVSKLELPTFDGNLLDYPEFSSRFATLVGNKIQLDDTTKFSLLKSCLRGKALHVIQGLSMTPGNYKVAMEILKTHFDDK</sequence>
<feature type="compositionally biased region" description="Polar residues" evidence="1">
    <location>
        <begin position="149"/>
        <end position="162"/>
    </location>
</feature>
<proteinExistence type="predicted"/>
<dbReference type="InterPro" id="IPR005312">
    <property type="entry name" value="DUF1759"/>
</dbReference>
<feature type="region of interest" description="Disordered" evidence="1">
    <location>
        <begin position="131"/>
        <end position="162"/>
    </location>
</feature>
<gene>
    <name evidence="2" type="ORF">CGOC_LOCUS7223</name>
</gene>
<dbReference type="Proteomes" id="UP000271889">
    <property type="component" value="Unassembled WGS sequence"/>
</dbReference>
<accession>A0A3P6SN67</accession>
<reference evidence="2 3" key="1">
    <citation type="submission" date="2018-11" db="EMBL/GenBank/DDBJ databases">
        <authorList>
            <consortium name="Pathogen Informatics"/>
        </authorList>
    </citation>
    <scope>NUCLEOTIDE SEQUENCE [LARGE SCALE GENOMIC DNA]</scope>
</reference>
<dbReference type="PANTHER" id="PTHR22954">
    <property type="entry name" value="RETROVIRAL PROTEASE-RELATED"/>
    <property type="match status" value="1"/>
</dbReference>
<evidence type="ECO:0000313" key="3">
    <source>
        <dbReference type="Proteomes" id="UP000271889"/>
    </source>
</evidence>
<protein>
    <submittedName>
        <fullName evidence="2">Uncharacterized protein</fullName>
    </submittedName>
</protein>
<dbReference type="Pfam" id="PF03564">
    <property type="entry name" value="DUF1759"/>
    <property type="match status" value="1"/>
</dbReference>
<keyword evidence="3" id="KW-1185">Reference proteome</keyword>
<organism evidence="2 3">
    <name type="scientific">Cylicostephanus goldi</name>
    <name type="common">Nematode worm</name>
    <dbReference type="NCBI Taxonomy" id="71465"/>
    <lineage>
        <taxon>Eukaryota</taxon>
        <taxon>Metazoa</taxon>
        <taxon>Ecdysozoa</taxon>
        <taxon>Nematoda</taxon>
        <taxon>Chromadorea</taxon>
        <taxon>Rhabditida</taxon>
        <taxon>Rhabditina</taxon>
        <taxon>Rhabditomorpha</taxon>
        <taxon>Strongyloidea</taxon>
        <taxon>Strongylidae</taxon>
        <taxon>Cylicostephanus</taxon>
    </lineage>
</organism>
<feature type="non-terminal residue" evidence="2">
    <location>
        <position position="259"/>
    </location>
</feature>
<name>A0A3P6SN67_CYLGO</name>
<dbReference type="OrthoDB" id="5839458at2759"/>